<comment type="subcellular location">
    <subcellularLocation>
        <location evidence="1">Membrane</location>
        <topology evidence="1">Multi-pass membrane protein</topology>
    </subcellularLocation>
</comment>
<feature type="transmembrane region" description="Helical" evidence="8">
    <location>
        <begin position="170"/>
        <end position="192"/>
    </location>
</feature>
<evidence type="ECO:0000313" key="9">
    <source>
        <dbReference type="EMBL" id="ORY29542.1"/>
    </source>
</evidence>
<feature type="transmembrane region" description="Helical" evidence="8">
    <location>
        <begin position="314"/>
        <end position="334"/>
    </location>
</feature>
<dbReference type="FunFam" id="1.20.1250.20:FF:000065">
    <property type="entry name" value="Putative MFS pantothenate transporter"/>
    <property type="match status" value="1"/>
</dbReference>
<feature type="transmembrane region" description="Helical" evidence="8">
    <location>
        <begin position="341"/>
        <end position="362"/>
    </location>
</feature>
<dbReference type="EMBL" id="MCFC01000025">
    <property type="protein sequence ID" value="ORY29542.1"/>
    <property type="molecule type" value="Genomic_DNA"/>
</dbReference>
<dbReference type="Pfam" id="PF07690">
    <property type="entry name" value="MFS_1"/>
    <property type="match status" value="1"/>
</dbReference>
<dbReference type="PANTHER" id="PTHR43791">
    <property type="entry name" value="PERMEASE-RELATED"/>
    <property type="match status" value="1"/>
</dbReference>
<evidence type="ECO:0000256" key="5">
    <source>
        <dbReference type="ARBA" id="ARBA00023136"/>
    </source>
</evidence>
<evidence type="ECO:0000256" key="4">
    <source>
        <dbReference type="ARBA" id="ARBA00022989"/>
    </source>
</evidence>
<evidence type="ECO:0000256" key="2">
    <source>
        <dbReference type="ARBA" id="ARBA00022448"/>
    </source>
</evidence>
<keyword evidence="4 8" id="KW-1133">Transmembrane helix</keyword>
<gene>
    <name evidence="9" type="ORF">BCR39DRAFT_532057</name>
</gene>
<feature type="transmembrane region" description="Helical" evidence="8">
    <location>
        <begin position="434"/>
        <end position="455"/>
    </location>
</feature>
<dbReference type="PANTHER" id="PTHR43791:SF28">
    <property type="entry name" value="MAJOR FACILITATOR SUPERFAMILY (MFS) PROFILE DOMAIN-CONTAINING PROTEIN"/>
    <property type="match status" value="1"/>
</dbReference>
<dbReference type="GO" id="GO:0016020">
    <property type="term" value="C:membrane"/>
    <property type="evidence" value="ECO:0007669"/>
    <property type="project" value="UniProtKB-SubCell"/>
</dbReference>
<evidence type="ECO:0000256" key="3">
    <source>
        <dbReference type="ARBA" id="ARBA00022692"/>
    </source>
</evidence>
<evidence type="ECO:0000256" key="8">
    <source>
        <dbReference type="SAM" id="Phobius"/>
    </source>
</evidence>
<feature type="transmembrane region" description="Helical" evidence="8">
    <location>
        <begin position="400"/>
        <end position="422"/>
    </location>
</feature>
<reference evidence="9 10" key="1">
    <citation type="submission" date="2016-07" db="EMBL/GenBank/DDBJ databases">
        <title>Pervasive Adenine N6-methylation of Active Genes in Fungi.</title>
        <authorList>
            <consortium name="DOE Joint Genome Institute"/>
            <person name="Mondo S.J."/>
            <person name="Dannebaum R.O."/>
            <person name="Kuo R.C."/>
            <person name="Labutti K."/>
            <person name="Haridas S."/>
            <person name="Kuo A."/>
            <person name="Salamov A."/>
            <person name="Ahrendt S.R."/>
            <person name="Lipzen A."/>
            <person name="Sullivan W."/>
            <person name="Andreopoulos W.B."/>
            <person name="Clum A."/>
            <person name="Lindquist E."/>
            <person name="Daum C."/>
            <person name="Ramamoorthy G.K."/>
            <person name="Gryganskyi A."/>
            <person name="Culley D."/>
            <person name="Magnuson J.K."/>
            <person name="James T.Y."/>
            <person name="O'Malley M.A."/>
            <person name="Stajich J.E."/>
            <person name="Spatafora J.W."/>
            <person name="Visel A."/>
            <person name="Grigoriev I.V."/>
        </authorList>
    </citation>
    <scope>NUCLEOTIDE SEQUENCE [LARGE SCALE GENOMIC DNA]</scope>
    <source>
        <strain evidence="9 10">68-887.2</strain>
    </source>
</reference>
<keyword evidence="5 8" id="KW-0472">Membrane</keyword>
<protein>
    <submittedName>
        <fullName evidence="9">Major facilitator superfamily domain-containing protein</fullName>
    </submittedName>
</protein>
<dbReference type="InterPro" id="IPR036259">
    <property type="entry name" value="MFS_trans_sf"/>
</dbReference>
<evidence type="ECO:0000313" key="10">
    <source>
        <dbReference type="Proteomes" id="UP000193986"/>
    </source>
</evidence>
<comment type="similarity">
    <text evidence="6">Belongs to the major facilitator superfamily. Allantoate permease family.</text>
</comment>
<feature type="region of interest" description="Disordered" evidence="7">
    <location>
        <begin position="466"/>
        <end position="529"/>
    </location>
</feature>
<dbReference type="InParanoid" id="A0A1Y2B3Y4"/>
<keyword evidence="2" id="KW-0813">Transport</keyword>
<evidence type="ECO:0000256" key="7">
    <source>
        <dbReference type="SAM" id="MobiDB-lite"/>
    </source>
</evidence>
<feature type="transmembrane region" description="Helical" evidence="8">
    <location>
        <begin position="204"/>
        <end position="226"/>
    </location>
</feature>
<dbReference type="Gene3D" id="1.20.1250.20">
    <property type="entry name" value="MFS general substrate transporter like domains"/>
    <property type="match status" value="1"/>
</dbReference>
<dbReference type="OrthoDB" id="3639251at2759"/>
<evidence type="ECO:0000256" key="1">
    <source>
        <dbReference type="ARBA" id="ARBA00004141"/>
    </source>
</evidence>
<dbReference type="AlphaFoldDB" id="A0A1Y2B3Y4"/>
<dbReference type="SUPFAM" id="SSF103473">
    <property type="entry name" value="MFS general substrate transporter"/>
    <property type="match status" value="1"/>
</dbReference>
<dbReference type="Proteomes" id="UP000193986">
    <property type="component" value="Unassembled WGS sequence"/>
</dbReference>
<feature type="transmembrane region" description="Helical" evidence="8">
    <location>
        <begin position="276"/>
        <end position="294"/>
    </location>
</feature>
<sequence>MSAIVKRLQRTKTGRVFVDIFDWYPAHYPAAERKLLRKLDVSILVFACLSFFAKFLDQSNITNAYVSGMKEDIGAYGNALNYFNVAFYTAYVVGQIPMMVPQTKPKIAPYFLPTLEVVWAVLTFCQSRVGKLWHVYLLRALIGFFEAPSFGGTHLILGSWYRREELFKRAGVWFMGNSLGSMFSGYLQAAAYKNLNGVRGMEGWRWLFVIDGVITLPIAFIGFLLFPGLPNSPKRWYLTDDEYALASSRLIAEKGQDGRDHGIKWSTIKNTLRKPMWWICVPSYIFMIQADYWVGYMSLWLKARGDLSVEMINVYPTFVNLIQAISSWLGTTLAATISIPILWTFHFFWCFLATILLSVWYIPNWLKFVAFYLGGISGMGSPILYSWINSTLRNSTAERGFIISSMMTAGYCTYIWVPLFTFPTVEAPRFKHGYPAAVVFTFALWITVLSGVLYMRRRAQLALEQDARPRDSESLQGSDDNLDMKGDSEGDFDEKILGQGEGQGQGERRRGSAGALPPVQKVADGLPTL</sequence>
<accession>A0A1Y2B3Y4</accession>
<feature type="transmembrane region" description="Helical" evidence="8">
    <location>
        <begin position="368"/>
        <end position="388"/>
    </location>
</feature>
<comment type="caution">
    <text evidence="9">The sequence shown here is derived from an EMBL/GenBank/DDBJ whole genome shotgun (WGS) entry which is preliminary data.</text>
</comment>
<dbReference type="InterPro" id="IPR011701">
    <property type="entry name" value="MFS"/>
</dbReference>
<feature type="transmembrane region" description="Helical" evidence="8">
    <location>
        <begin position="136"/>
        <end position="158"/>
    </location>
</feature>
<proteinExistence type="inferred from homology"/>
<organism evidence="9 10">
    <name type="scientific">Naematelia encephala</name>
    <dbReference type="NCBI Taxonomy" id="71784"/>
    <lineage>
        <taxon>Eukaryota</taxon>
        <taxon>Fungi</taxon>
        <taxon>Dikarya</taxon>
        <taxon>Basidiomycota</taxon>
        <taxon>Agaricomycotina</taxon>
        <taxon>Tremellomycetes</taxon>
        <taxon>Tremellales</taxon>
        <taxon>Naemateliaceae</taxon>
        <taxon>Naematelia</taxon>
    </lineage>
</organism>
<name>A0A1Y2B3Y4_9TREE</name>
<keyword evidence="3 8" id="KW-0812">Transmembrane</keyword>
<feature type="compositionally biased region" description="Basic and acidic residues" evidence="7">
    <location>
        <begin position="482"/>
        <end position="496"/>
    </location>
</feature>
<feature type="transmembrane region" description="Helical" evidence="8">
    <location>
        <begin position="79"/>
        <end position="100"/>
    </location>
</feature>
<keyword evidence="10" id="KW-1185">Reference proteome</keyword>
<dbReference type="GO" id="GO:0022857">
    <property type="term" value="F:transmembrane transporter activity"/>
    <property type="evidence" value="ECO:0007669"/>
    <property type="project" value="InterPro"/>
</dbReference>
<evidence type="ECO:0000256" key="6">
    <source>
        <dbReference type="ARBA" id="ARBA00037968"/>
    </source>
</evidence>